<dbReference type="RefSeq" id="WP_055111810.1">
    <property type="nucleotide sequence ID" value="NZ_CANMGD010000012.1"/>
</dbReference>
<protein>
    <submittedName>
        <fullName evidence="4">Bifunctional 3-demethylubiquinone-9 3-methyltransferase/ 2-octaprenyl-6-hydroxy phenol methylase</fullName>
    </submittedName>
</protein>
<dbReference type="OrthoDB" id="3783712at2"/>
<evidence type="ECO:0000313" key="4">
    <source>
        <dbReference type="EMBL" id="CTQ73690.1"/>
    </source>
</evidence>
<keyword evidence="2 4" id="KW-0808">Transferase</keyword>
<evidence type="ECO:0000256" key="1">
    <source>
        <dbReference type="ARBA" id="ARBA00022603"/>
    </source>
</evidence>
<name>A0A0M7AHJ2_9HYPH</name>
<dbReference type="GeneID" id="97671087"/>
<evidence type="ECO:0000313" key="5">
    <source>
        <dbReference type="Proteomes" id="UP000049983"/>
    </source>
</evidence>
<organism evidence="4 5">
    <name type="scientific">Roseibium album</name>
    <dbReference type="NCBI Taxonomy" id="311410"/>
    <lineage>
        <taxon>Bacteria</taxon>
        <taxon>Pseudomonadati</taxon>
        <taxon>Pseudomonadota</taxon>
        <taxon>Alphaproteobacteria</taxon>
        <taxon>Hyphomicrobiales</taxon>
        <taxon>Stappiaceae</taxon>
        <taxon>Roseibium</taxon>
    </lineage>
</organism>
<dbReference type="SUPFAM" id="SSF53335">
    <property type="entry name" value="S-adenosyl-L-methionine-dependent methyltransferases"/>
    <property type="match status" value="1"/>
</dbReference>
<dbReference type="PANTHER" id="PTHR43861">
    <property type="entry name" value="TRANS-ACONITATE 2-METHYLTRANSFERASE-RELATED"/>
    <property type="match status" value="1"/>
</dbReference>
<proteinExistence type="predicted"/>
<dbReference type="Proteomes" id="UP000049983">
    <property type="component" value="Unassembled WGS sequence"/>
</dbReference>
<dbReference type="GO" id="GO:0008168">
    <property type="term" value="F:methyltransferase activity"/>
    <property type="evidence" value="ECO:0007669"/>
    <property type="project" value="UniProtKB-KW"/>
</dbReference>
<keyword evidence="1 4" id="KW-0489">Methyltransferase</keyword>
<dbReference type="PANTHER" id="PTHR43861:SF1">
    <property type="entry name" value="TRANS-ACONITATE 2-METHYLTRANSFERASE"/>
    <property type="match status" value="1"/>
</dbReference>
<dbReference type="Pfam" id="PF13649">
    <property type="entry name" value="Methyltransf_25"/>
    <property type="match status" value="1"/>
</dbReference>
<dbReference type="CDD" id="cd02440">
    <property type="entry name" value="AdoMet_MTases"/>
    <property type="match status" value="1"/>
</dbReference>
<feature type="domain" description="Methyltransferase" evidence="3">
    <location>
        <begin position="41"/>
        <end position="143"/>
    </location>
</feature>
<reference evidence="5" key="1">
    <citation type="submission" date="2015-07" db="EMBL/GenBank/DDBJ databases">
        <authorList>
            <person name="Rodrigo-Torres Lidia"/>
            <person name="Arahal R.David."/>
        </authorList>
    </citation>
    <scope>NUCLEOTIDE SEQUENCE [LARGE SCALE GENOMIC DNA]</scope>
    <source>
        <strain evidence="5">CECT 5096</strain>
    </source>
</reference>
<keyword evidence="4" id="KW-0830">Ubiquinone</keyword>
<gene>
    <name evidence="4" type="ORF">LA5096_03755</name>
</gene>
<dbReference type="InterPro" id="IPR029063">
    <property type="entry name" value="SAM-dependent_MTases_sf"/>
</dbReference>
<dbReference type="AlphaFoldDB" id="A0A0M7AHJ2"/>
<sequence>MADYDRNPAPYLQQSVADNPYRLLEWTVFLEVLGPVTGKRVLDLACGDGRLTRVLAHGGAAEVLGLDVSEEMLEHAREQNAEGQPEAFPDRVSYGEVSATDETFQMTPRADIVTAMYLFHYARSVEELDHMADLIGRNLEPGGKFVTYTINPDYDFTSAPDDMEERIGFHYRIIDPPAYALVIKDFEVPIWQWSRQQHEEALKRAGLTNIRWHPLQFPPEQTHHLVGWAWYLDNPSCIVLSAEKAG</sequence>
<accession>A0A0M7AHJ2</accession>
<dbReference type="EMBL" id="CXWC01000011">
    <property type="protein sequence ID" value="CTQ73690.1"/>
    <property type="molecule type" value="Genomic_DNA"/>
</dbReference>
<keyword evidence="5" id="KW-1185">Reference proteome</keyword>
<evidence type="ECO:0000256" key="2">
    <source>
        <dbReference type="ARBA" id="ARBA00022679"/>
    </source>
</evidence>
<dbReference type="InterPro" id="IPR041698">
    <property type="entry name" value="Methyltransf_25"/>
</dbReference>
<evidence type="ECO:0000259" key="3">
    <source>
        <dbReference type="Pfam" id="PF13649"/>
    </source>
</evidence>
<dbReference type="GO" id="GO:0032259">
    <property type="term" value="P:methylation"/>
    <property type="evidence" value="ECO:0007669"/>
    <property type="project" value="UniProtKB-KW"/>
</dbReference>
<dbReference type="STRING" id="311410.LA5095_00615"/>
<dbReference type="Gene3D" id="3.40.50.150">
    <property type="entry name" value="Vaccinia Virus protein VP39"/>
    <property type="match status" value="1"/>
</dbReference>